<dbReference type="InterPro" id="IPR050600">
    <property type="entry name" value="SETD3_SETD6_MTase"/>
</dbReference>
<dbReference type="GO" id="GO:0016279">
    <property type="term" value="F:protein-lysine N-methyltransferase activity"/>
    <property type="evidence" value="ECO:0007669"/>
    <property type="project" value="TreeGrafter"/>
</dbReference>
<dbReference type="OrthoDB" id="42889at2759"/>
<proteinExistence type="predicted"/>
<sequence>MVKNGGHLHESVEIAKDESRGVHLQIKNDWKNGMPSNSQIIRTPLPVTLSYFNALGQNFTTTDGNTVAFPEHEVHLPREFIEAVGPEDSSIFFLIGQYLRGEEGFWYPYIRTLPQPGDLTTPLYYGGYDLAWLQGTNLLPAREQKARLLTKNYEHSYSELCKSDFEGVERYTWDLYLWASTIFVSRAFSAKVLSGVIPDAQLPEENVSVLLPFIDMLNHRPLAKVEWRAGKSEVEYVVLEDVGPGHEVSNNYGPRNNEQLMMNYGFCLPDNPCDYRIVSLRAPPGSPLQVARAQQLQMFPELAKETDDHYYVFNVFYPLLARDTSMEHSIFSPALFNAISVLAANNRELETLKIEEHGIRISDAYGNSRAILAALSQIVIELITHAVKLKSSADDLGHPSNLKQTHAKIYRDSQIMLSESALVIAAWTLGRARQHNFEGTWEETKRLLGFHMACVPPGKFPEAVKSRIQMRILERQSVLATNGELFELDDLFGLLPNEMEQPCRACFQGVIQSAIRAIPMLRGSMETPPFAFPMFLCFLRAAYASDPETLSPRLNKWAQCLLENYEAPPDDVLWAVEDEDDEQLLGVFDEVLGMSKARNGDIFTNLEEFTGDSQGDNWWLSPNWLRWAWMITEQESVQVPENPLGLLGTDEEGQVMLSTVSCLYIPQA</sequence>
<evidence type="ECO:0000313" key="1">
    <source>
        <dbReference type="EMBL" id="KAE8145515.1"/>
    </source>
</evidence>
<name>A0A5N6TGK6_ASPAV</name>
<keyword evidence="2" id="KW-1185">Reference proteome</keyword>
<evidence type="ECO:0000313" key="2">
    <source>
        <dbReference type="Proteomes" id="UP000325780"/>
    </source>
</evidence>
<dbReference type="Gene3D" id="3.90.1410.10">
    <property type="entry name" value="set domain protein methyltransferase, domain 1"/>
    <property type="match status" value="1"/>
</dbReference>
<dbReference type="Proteomes" id="UP000325780">
    <property type="component" value="Unassembled WGS sequence"/>
</dbReference>
<organism evidence="1 2">
    <name type="scientific">Aspergillus avenaceus</name>
    <dbReference type="NCBI Taxonomy" id="36643"/>
    <lineage>
        <taxon>Eukaryota</taxon>
        <taxon>Fungi</taxon>
        <taxon>Dikarya</taxon>
        <taxon>Ascomycota</taxon>
        <taxon>Pezizomycotina</taxon>
        <taxon>Eurotiomycetes</taxon>
        <taxon>Eurotiomycetidae</taxon>
        <taxon>Eurotiales</taxon>
        <taxon>Aspergillaceae</taxon>
        <taxon>Aspergillus</taxon>
        <taxon>Aspergillus subgen. Circumdati</taxon>
    </lineage>
</organism>
<dbReference type="SUPFAM" id="SSF82199">
    <property type="entry name" value="SET domain"/>
    <property type="match status" value="1"/>
</dbReference>
<accession>A0A5N6TGK6</accession>
<dbReference type="InterPro" id="IPR046341">
    <property type="entry name" value="SET_dom_sf"/>
</dbReference>
<gene>
    <name evidence="1" type="ORF">BDV25DRAFT_164512</name>
</gene>
<dbReference type="FunFam" id="3.90.1410.10:FF:000039">
    <property type="entry name" value="SET domain protein (AFU_orthologue AFUA_4G11040)"/>
    <property type="match status" value="1"/>
</dbReference>
<dbReference type="PANTHER" id="PTHR13271">
    <property type="entry name" value="UNCHARACTERIZED PUTATIVE METHYLTRANSFERASE"/>
    <property type="match status" value="1"/>
</dbReference>
<dbReference type="EMBL" id="ML742338">
    <property type="protein sequence ID" value="KAE8145515.1"/>
    <property type="molecule type" value="Genomic_DNA"/>
</dbReference>
<protein>
    <submittedName>
        <fullName evidence="1">Uncharacterized protein</fullName>
    </submittedName>
</protein>
<reference evidence="1 2" key="1">
    <citation type="submission" date="2019-04" db="EMBL/GenBank/DDBJ databases">
        <title>Friends and foes A comparative genomics study of 23 Aspergillus species from section Flavi.</title>
        <authorList>
            <consortium name="DOE Joint Genome Institute"/>
            <person name="Kjaerbolling I."/>
            <person name="Vesth T."/>
            <person name="Frisvad J.C."/>
            <person name="Nybo J.L."/>
            <person name="Theobald S."/>
            <person name="Kildgaard S."/>
            <person name="Isbrandt T."/>
            <person name="Kuo A."/>
            <person name="Sato A."/>
            <person name="Lyhne E.K."/>
            <person name="Kogle M.E."/>
            <person name="Wiebenga A."/>
            <person name="Kun R.S."/>
            <person name="Lubbers R.J."/>
            <person name="Makela M.R."/>
            <person name="Barry K."/>
            <person name="Chovatia M."/>
            <person name="Clum A."/>
            <person name="Daum C."/>
            <person name="Haridas S."/>
            <person name="He G."/>
            <person name="LaButti K."/>
            <person name="Lipzen A."/>
            <person name="Mondo S."/>
            <person name="Riley R."/>
            <person name="Salamov A."/>
            <person name="Simmons B.A."/>
            <person name="Magnuson J.K."/>
            <person name="Henrissat B."/>
            <person name="Mortensen U.H."/>
            <person name="Larsen T.O."/>
            <person name="Devries R.P."/>
            <person name="Grigoriev I.V."/>
            <person name="Machida M."/>
            <person name="Baker S.E."/>
            <person name="Andersen M.R."/>
        </authorList>
    </citation>
    <scope>NUCLEOTIDE SEQUENCE [LARGE SCALE GENOMIC DNA]</scope>
    <source>
        <strain evidence="1 2">IBT 18842</strain>
    </source>
</reference>
<dbReference type="AlphaFoldDB" id="A0A5N6TGK6"/>
<dbReference type="PANTHER" id="PTHR13271:SF135">
    <property type="entry name" value="SET DOMAIN PROTEIN (AFU_ORTHOLOGUE AFUA_4G11040)"/>
    <property type="match status" value="1"/>
</dbReference>